<gene>
    <name evidence="1" type="ORF">SAMN04490239_6329</name>
</gene>
<dbReference type="AlphaFoldDB" id="A0A1H4X249"/>
<dbReference type="Proteomes" id="UP000183561">
    <property type="component" value="Unassembled WGS sequence"/>
</dbReference>
<organism evidence="1 2">
    <name type="scientific">Rhodococcus koreensis</name>
    <dbReference type="NCBI Taxonomy" id="99653"/>
    <lineage>
        <taxon>Bacteria</taxon>
        <taxon>Bacillati</taxon>
        <taxon>Actinomycetota</taxon>
        <taxon>Actinomycetes</taxon>
        <taxon>Mycobacteriales</taxon>
        <taxon>Nocardiaceae</taxon>
        <taxon>Rhodococcus</taxon>
    </lineage>
</organism>
<evidence type="ECO:0000313" key="2">
    <source>
        <dbReference type="Proteomes" id="UP000183561"/>
    </source>
</evidence>
<name>A0A1H4X249_9NOCA</name>
<keyword evidence="2" id="KW-1185">Reference proteome</keyword>
<accession>A0A1H4X249</accession>
<proteinExistence type="predicted"/>
<sequence length="133" mass="14689">MPLPASGRDRNSLCNGHVPSYFGLMPPRYHVTSVLNRASISRYGLDWSRMGAARGIAGSYRPEQQGCFLAAGERECDWFVRMNNTGGAVDVWEVHGIDDADLVQSPEGYFYFPGVIAASELLLVQRDLPPARN</sequence>
<protein>
    <submittedName>
        <fullName evidence="1">Uncharacterized protein</fullName>
    </submittedName>
</protein>
<reference evidence="2" key="1">
    <citation type="submission" date="2016-10" db="EMBL/GenBank/DDBJ databases">
        <authorList>
            <person name="Varghese N."/>
            <person name="Submissions S."/>
        </authorList>
    </citation>
    <scope>NUCLEOTIDE SEQUENCE [LARGE SCALE GENOMIC DNA]</scope>
    <source>
        <strain evidence="2">DSM 44498</strain>
    </source>
</reference>
<evidence type="ECO:0000313" key="1">
    <source>
        <dbReference type="EMBL" id="SEC99746.1"/>
    </source>
</evidence>
<dbReference type="EMBL" id="FNSV01000005">
    <property type="protein sequence ID" value="SEC99746.1"/>
    <property type="molecule type" value="Genomic_DNA"/>
</dbReference>